<protein>
    <submittedName>
        <fullName evidence="1">Uncharacterized protein</fullName>
    </submittedName>
</protein>
<accession>A0A0C1N164</accession>
<evidence type="ECO:0000313" key="2">
    <source>
        <dbReference type="Proteomes" id="UP000031258"/>
    </source>
</evidence>
<dbReference type="AlphaFoldDB" id="A0A0C1N164"/>
<organism evidence="1 2">
    <name type="scientific">Candidatus Jidaibacter acanthamoebae</name>
    <dbReference type="NCBI Taxonomy" id="86105"/>
    <lineage>
        <taxon>Bacteria</taxon>
        <taxon>Pseudomonadati</taxon>
        <taxon>Pseudomonadota</taxon>
        <taxon>Alphaproteobacteria</taxon>
        <taxon>Rickettsiales</taxon>
        <taxon>Candidatus Midichloriaceae</taxon>
        <taxon>Candidatus Jidaibacter</taxon>
    </lineage>
</organism>
<comment type="caution">
    <text evidence="1">The sequence shown here is derived from an EMBL/GenBank/DDBJ whole genome shotgun (WGS) entry which is preliminary data.</text>
</comment>
<proteinExistence type="predicted"/>
<evidence type="ECO:0000313" key="1">
    <source>
        <dbReference type="EMBL" id="KIE06116.1"/>
    </source>
</evidence>
<name>A0A0C1N164_9RICK</name>
<reference evidence="1 2" key="1">
    <citation type="submission" date="2014-11" db="EMBL/GenBank/DDBJ databases">
        <title>A Rickettsiales Symbiont of Amoebae With Ancient Features.</title>
        <authorList>
            <person name="Schulz F."/>
            <person name="Martijn J."/>
            <person name="Wascher F."/>
            <person name="Kostanjsek R."/>
            <person name="Ettema T.J."/>
            <person name="Horn M."/>
        </authorList>
    </citation>
    <scope>NUCLEOTIDE SEQUENCE [LARGE SCALE GENOMIC DNA]</scope>
    <source>
        <strain evidence="1 2">UWC36</strain>
    </source>
</reference>
<keyword evidence="2" id="KW-1185">Reference proteome</keyword>
<sequence>MKNSLEKYLIPEIYDAEYGRIEEDLGTFLSLKTMGLINPHLK</sequence>
<gene>
    <name evidence="1" type="ORF">NF27_BK00370</name>
</gene>
<dbReference type="Proteomes" id="UP000031258">
    <property type="component" value="Unassembled WGS sequence"/>
</dbReference>
<dbReference type="EMBL" id="JSWE01000036">
    <property type="protein sequence ID" value="KIE06116.1"/>
    <property type="molecule type" value="Genomic_DNA"/>
</dbReference>
<dbReference type="RefSeq" id="WP_275574601.1">
    <property type="nucleotide sequence ID" value="NZ_JSWE01000036.1"/>
</dbReference>